<dbReference type="EMBL" id="CP136051">
    <property type="protein sequence ID" value="WOK06855.1"/>
    <property type="molecule type" value="Genomic_DNA"/>
</dbReference>
<dbReference type="RefSeq" id="WP_317489552.1">
    <property type="nucleotide sequence ID" value="NZ_CP136051.1"/>
</dbReference>
<dbReference type="PROSITE" id="PS51257">
    <property type="entry name" value="PROKAR_LIPOPROTEIN"/>
    <property type="match status" value="1"/>
</dbReference>
<dbReference type="Proteomes" id="UP001302349">
    <property type="component" value="Chromosome"/>
</dbReference>
<name>A0ABZ0IPE7_9BACT</name>
<gene>
    <name evidence="1" type="ORF">RT717_27690</name>
</gene>
<dbReference type="SUPFAM" id="SSF51445">
    <property type="entry name" value="(Trans)glycosidases"/>
    <property type="match status" value="1"/>
</dbReference>
<sequence>MNRLKLNMFISAFIAMTLSGCYMQNAPVHLGQKISGVSLVAGREVSTEEELEHLDSVGAKWVAIIPFAFAPGHSPELHFNHSRQWGGETTNGVGQQIVAAHSKGLKVMVKPHVWVRGDGWAGDFVLQTEAEWATWEENYLSYIMTYLKVADSLNAEIFCIGTEFNQAIIHRPDFWVKLATTCRANFKGKLTYAANWDNYMEVSCWEQVDYIGIDAYFPISDEKTPSVKQLKKNWAEPKKSLEKLSQKFNRPVLFTEYGYRSADYAAAKHWELNEKEQPLNLQAQSNTYEALFQSFWDEPWFSGGFLWKWYPDHPKAGGMENNDYTPQNKPAEVVIKKWYGRDANIPQAGN</sequence>
<evidence type="ECO:0000313" key="2">
    <source>
        <dbReference type="Proteomes" id="UP001302349"/>
    </source>
</evidence>
<dbReference type="Gene3D" id="3.20.20.80">
    <property type="entry name" value="Glycosidases"/>
    <property type="match status" value="1"/>
</dbReference>
<accession>A0ABZ0IPE7</accession>
<dbReference type="InterPro" id="IPR017853">
    <property type="entry name" value="GH"/>
</dbReference>
<dbReference type="CDD" id="cd19608">
    <property type="entry name" value="GH113_mannanase-like"/>
    <property type="match status" value="1"/>
</dbReference>
<organism evidence="1 2">
    <name type="scientific">Imperialibacter roseus</name>
    <dbReference type="NCBI Taxonomy" id="1324217"/>
    <lineage>
        <taxon>Bacteria</taxon>
        <taxon>Pseudomonadati</taxon>
        <taxon>Bacteroidota</taxon>
        <taxon>Cytophagia</taxon>
        <taxon>Cytophagales</taxon>
        <taxon>Flammeovirgaceae</taxon>
        <taxon>Imperialibacter</taxon>
    </lineage>
</organism>
<evidence type="ECO:0008006" key="3">
    <source>
        <dbReference type="Google" id="ProtNLM"/>
    </source>
</evidence>
<dbReference type="InterPro" id="IPR055151">
    <property type="entry name" value="GH113"/>
</dbReference>
<evidence type="ECO:0000313" key="1">
    <source>
        <dbReference type="EMBL" id="WOK06855.1"/>
    </source>
</evidence>
<reference evidence="1 2" key="1">
    <citation type="journal article" date="2023" name="Microbiol. Resour. Announc.">
        <title>Complete Genome Sequence of Imperialibacter roseus strain P4T.</title>
        <authorList>
            <person name="Tizabi D.R."/>
            <person name="Bachvaroff T."/>
            <person name="Hill R.T."/>
        </authorList>
    </citation>
    <scope>NUCLEOTIDE SEQUENCE [LARGE SCALE GENOMIC DNA]</scope>
    <source>
        <strain evidence="1 2">P4T</strain>
    </source>
</reference>
<keyword evidence="2" id="KW-1185">Reference proteome</keyword>
<dbReference type="Pfam" id="PF22612">
    <property type="entry name" value="GH113"/>
    <property type="match status" value="1"/>
</dbReference>
<proteinExistence type="predicted"/>
<protein>
    <recommendedName>
        <fullName evidence="3">Glycoside hydrolase</fullName>
    </recommendedName>
</protein>